<gene>
    <name evidence="1" type="ORF">B9Q37_25420</name>
</gene>
<evidence type="ECO:0000313" key="1">
    <source>
        <dbReference type="EMBL" id="PJD66272.1"/>
    </source>
</evidence>
<dbReference type="RefSeq" id="WP_088569493.1">
    <property type="nucleotide sequence ID" value="NZ_BRUA01000012.1"/>
</dbReference>
<dbReference type="EMBL" id="NEEU01000038">
    <property type="protein sequence ID" value="PJD66272.1"/>
    <property type="molecule type" value="Genomic_DNA"/>
</dbReference>
<dbReference type="OrthoDB" id="6504668at2"/>
<organism evidence="1">
    <name type="scientific">Enterobacter kobei</name>
    <dbReference type="NCBI Taxonomy" id="208224"/>
    <lineage>
        <taxon>Bacteria</taxon>
        <taxon>Pseudomonadati</taxon>
        <taxon>Pseudomonadota</taxon>
        <taxon>Gammaproteobacteria</taxon>
        <taxon>Enterobacterales</taxon>
        <taxon>Enterobacteriaceae</taxon>
        <taxon>Enterobacter</taxon>
        <taxon>Enterobacter cloacae complex</taxon>
    </lineage>
</organism>
<proteinExistence type="predicted"/>
<dbReference type="AlphaFoldDB" id="A0A2J0PCI4"/>
<protein>
    <submittedName>
        <fullName evidence="1">Uncharacterized protein</fullName>
    </submittedName>
</protein>
<accession>A0A2J0PCI4</accession>
<comment type="caution">
    <text evidence="1">The sequence shown here is derived from an EMBL/GenBank/DDBJ whole genome shotgun (WGS) entry which is preliminary data.</text>
</comment>
<evidence type="ECO:0000313" key="2">
    <source>
        <dbReference type="Proteomes" id="UP000230495"/>
    </source>
</evidence>
<name>A0A2J0PCI4_9ENTR</name>
<dbReference type="Proteomes" id="UP000230495">
    <property type="component" value="Unassembled WGS sequence"/>
</dbReference>
<sequence length="118" mass="13733">MKAESIDVNQLVTINDHLQALVTAEDVIASISSQLENVIDNEYGWRHRANVALVKWKNTRKRITARLAVLRQLEREKNIERQKSRDELLIRALRNEVSAEVFRRCCESVEREMEVCGD</sequence>
<reference evidence="1 2" key="1">
    <citation type="journal article" date="2017" name="J. Antimicrob. Chemother.">
        <title>Characterization of the population structure, drug resistance mechanisms and plasmids of the community-associated Enterobacter cloacae complex in China.</title>
        <authorList>
            <person name="Zhou K."/>
            <person name="Yu W."/>
            <person name="Cao X."/>
            <person name="Shen P."/>
            <person name="Lu H."/>
            <person name="Luo Q."/>
            <person name="Rossen J.W.A."/>
            <person name="Xiao Y."/>
        </authorList>
    </citation>
    <scope>NUCLEOTIDE SEQUENCE [LARGE SCALE GENOMIC DNA]</scope>
    <source>
        <strain evidence="1">ECC1097</strain>
    </source>
</reference>